<dbReference type="EMBL" id="FQWE01000007">
    <property type="protein sequence ID" value="SHG26811.1"/>
    <property type="molecule type" value="Genomic_DNA"/>
</dbReference>
<keyword evidence="3 5" id="KW-1133">Transmembrane helix</keyword>
<organism evidence="7 8">
    <name type="scientific">Flavobacterium segetis</name>
    <dbReference type="NCBI Taxonomy" id="271157"/>
    <lineage>
        <taxon>Bacteria</taxon>
        <taxon>Pseudomonadati</taxon>
        <taxon>Bacteroidota</taxon>
        <taxon>Flavobacteriia</taxon>
        <taxon>Flavobacteriales</taxon>
        <taxon>Flavobacteriaceae</taxon>
        <taxon>Flavobacterium</taxon>
    </lineage>
</organism>
<dbReference type="Proteomes" id="UP000184036">
    <property type="component" value="Unassembled WGS sequence"/>
</dbReference>
<sequence>MKLTVRIQKVILELICLLYILLFVYAAVSKLMDFENFQVQLGQSPLLSAFAGWLSWVVPIVELIIVLLLVFPKFRLAALLAAFSLMIMFTTYIVIILNFSSFVPCSCGGILEKMGWTEHLFFNIAFTVMALVGVVLHHRNFEISPAQTYILNIGNASITKLLLVTGGISVVFIISLYLLSENEIHRNNSFIRSYPHHPVAMIKGYNIKYNSYYIAGVANGRIYLGNTTAPRQILAIDTLLTDAKTLRIKVEGKQDYPFKSVQVRVKPPYFYLVDGTIPVIYRGKISDWSANRLTNIKKYFSAFEPIDSTLFAIRSIDTAESLNILGTLNTAKPNAFKQVSGMLEKRIDGIFDTDGKLLYNYQLKKMIYVYYYRNQAVISNSDLKTFQKLKTIDTVSQVPIQFAYLHTTGEKKFAKQPPMIQQGAATYGKYLFSMSNRLGKFEAESMLKDASIVDVYDLQKSTYEFSFYLYNYKNEKVENFQIYKNLLIGITKHFIVIYRLKSSHFNLH</sequence>
<evidence type="ECO:0000313" key="7">
    <source>
        <dbReference type="EMBL" id="SHG26811.1"/>
    </source>
</evidence>
<dbReference type="GO" id="GO:0016020">
    <property type="term" value="C:membrane"/>
    <property type="evidence" value="ECO:0007669"/>
    <property type="project" value="UniProtKB-SubCell"/>
</dbReference>
<feature type="transmembrane region" description="Helical" evidence="5">
    <location>
        <begin position="158"/>
        <end position="179"/>
    </location>
</feature>
<evidence type="ECO:0000256" key="3">
    <source>
        <dbReference type="ARBA" id="ARBA00022989"/>
    </source>
</evidence>
<evidence type="ECO:0000256" key="4">
    <source>
        <dbReference type="ARBA" id="ARBA00023136"/>
    </source>
</evidence>
<dbReference type="Pfam" id="PF07291">
    <property type="entry name" value="MauE"/>
    <property type="match status" value="1"/>
</dbReference>
<dbReference type="RefSeq" id="WP_072992159.1">
    <property type="nucleotide sequence ID" value="NZ_FQWE01000007.1"/>
</dbReference>
<feature type="transmembrane region" description="Helical" evidence="5">
    <location>
        <begin position="78"/>
        <end position="100"/>
    </location>
</feature>
<dbReference type="AlphaFoldDB" id="A0A1M5IEY9"/>
<reference evidence="8" key="1">
    <citation type="submission" date="2016-11" db="EMBL/GenBank/DDBJ databases">
        <authorList>
            <person name="Varghese N."/>
            <person name="Submissions S."/>
        </authorList>
    </citation>
    <scope>NUCLEOTIDE SEQUENCE [LARGE SCALE GENOMIC DNA]</scope>
    <source>
        <strain evidence="8">DSM 19741</strain>
    </source>
</reference>
<proteinExistence type="predicted"/>
<dbReference type="STRING" id="271157.SAMN05444396_1078"/>
<feature type="transmembrane region" description="Helical" evidence="5">
    <location>
        <begin position="48"/>
        <end position="71"/>
    </location>
</feature>
<feature type="domain" description="Methylamine utilisation protein MauE" evidence="6">
    <location>
        <begin position="9"/>
        <end position="135"/>
    </location>
</feature>
<dbReference type="UniPathway" id="UPA00895"/>
<accession>A0A1M5IEY9</accession>
<evidence type="ECO:0000313" key="8">
    <source>
        <dbReference type="Proteomes" id="UP000184036"/>
    </source>
</evidence>
<protein>
    <submittedName>
        <fullName evidence="7">Uncharacterized membrane protein YphA, DoxX/SURF4 family</fullName>
    </submittedName>
</protein>
<dbReference type="OrthoDB" id="673785at2"/>
<evidence type="ECO:0000259" key="6">
    <source>
        <dbReference type="Pfam" id="PF07291"/>
    </source>
</evidence>
<dbReference type="InterPro" id="IPR009908">
    <property type="entry name" value="Methylamine_util_MauE"/>
</dbReference>
<dbReference type="GO" id="GO:0030416">
    <property type="term" value="P:methylamine metabolic process"/>
    <property type="evidence" value="ECO:0007669"/>
    <property type="project" value="InterPro"/>
</dbReference>
<feature type="transmembrane region" description="Helical" evidence="5">
    <location>
        <begin position="120"/>
        <end position="137"/>
    </location>
</feature>
<name>A0A1M5IEY9_9FLAO</name>
<comment type="subcellular location">
    <subcellularLocation>
        <location evidence="1">Membrane</location>
        <topology evidence="1">Multi-pass membrane protein</topology>
    </subcellularLocation>
</comment>
<feature type="transmembrane region" description="Helical" evidence="5">
    <location>
        <begin position="10"/>
        <end position="28"/>
    </location>
</feature>
<keyword evidence="2 5" id="KW-0812">Transmembrane</keyword>
<evidence type="ECO:0000256" key="2">
    <source>
        <dbReference type="ARBA" id="ARBA00022692"/>
    </source>
</evidence>
<gene>
    <name evidence="7" type="ORF">SAMN05444396_1078</name>
</gene>
<keyword evidence="8" id="KW-1185">Reference proteome</keyword>
<keyword evidence="4 5" id="KW-0472">Membrane</keyword>
<evidence type="ECO:0000256" key="5">
    <source>
        <dbReference type="SAM" id="Phobius"/>
    </source>
</evidence>
<evidence type="ECO:0000256" key="1">
    <source>
        <dbReference type="ARBA" id="ARBA00004141"/>
    </source>
</evidence>